<evidence type="ECO:0000256" key="11">
    <source>
        <dbReference type="RuleBase" id="RU362031"/>
    </source>
</evidence>
<dbReference type="EMBL" id="VUNH01000011">
    <property type="protein sequence ID" value="MST56420.1"/>
    <property type="molecule type" value="Genomic_DNA"/>
</dbReference>
<keyword evidence="5 11" id="KW-0812">Transmembrane</keyword>
<evidence type="ECO:0000256" key="4">
    <source>
        <dbReference type="ARBA" id="ARBA00022670"/>
    </source>
</evidence>
<dbReference type="InterPro" id="IPR004387">
    <property type="entry name" value="Pept_M50_Zn"/>
</dbReference>
<evidence type="ECO:0000256" key="5">
    <source>
        <dbReference type="ARBA" id="ARBA00022692"/>
    </source>
</evidence>
<protein>
    <recommendedName>
        <fullName evidence="11">Zinc metalloprotease</fullName>
        <ecNumber evidence="11">3.4.24.-</ecNumber>
    </recommendedName>
</protein>
<dbReference type="RefSeq" id="WP_154529491.1">
    <property type="nucleotide sequence ID" value="NZ_VUNH01000011.1"/>
</dbReference>
<comment type="similarity">
    <text evidence="3 11">Belongs to the peptidase M50B family.</text>
</comment>
<dbReference type="SMART" id="SM00228">
    <property type="entry name" value="PDZ"/>
    <property type="match status" value="1"/>
</dbReference>
<proteinExistence type="inferred from homology"/>
<keyword evidence="7 11" id="KW-0862">Zinc</keyword>
<dbReference type="InterPro" id="IPR036034">
    <property type="entry name" value="PDZ_sf"/>
</dbReference>
<dbReference type="Gene3D" id="2.30.42.10">
    <property type="match status" value="1"/>
</dbReference>
<gene>
    <name evidence="13" type="primary">rseP</name>
    <name evidence="13" type="ORF">FYJ74_10300</name>
</gene>
<dbReference type="SUPFAM" id="SSF50156">
    <property type="entry name" value="PDZ domain-like"/>
    <property type="match status" value="1"/>
</dbReference>
<evidence type="ECO:0000256" key="6">
    <source>
        <dbReference type="ARBA" id="ARBA00022801"/>
    </source>
</evidence>
<comment type="caution">
    <text evidence="13">The sequence shown here is derived from an EMBL/GenBank/DDBJ whole genome shotgun (WGS) entry which is preliminary data.</text>
</comment>
<dbReference type="Pfam" id="PF02163">
    <property type="entry name" value="Peptidase_M50"/>
    <property type="match status" value="1"/>
</dbReference>
<dbReference type="GO" id="GO:0016020">
    <property type="term" value="C:membrane"/>
    <property type="evidence" value="ECO:0007669"/>
    <property type="project" value="UniProtKB-SubCell"/>
</dbReference>
<comment type="subcellular location">
    <subcellularLocation>
        <location evidence="2">Membrane</location>
        <topology evidence="2">Multi-pass membrane protein</topology>
    </subcellularLocation>
</comment>
<comment type="cofactor">
    <cofactor evidence="1 11">
        <name>Zn(2+)</name>
        <dbReference type="ChEBI" id="CHEBI:29105"/>
    </cofactor>
</comment>
<dbReference type="AlphaFoldDB" id="A0A6L5YE39"/>
<dbReference type="InterPro" id="IPR001478">
    <property type="entry name" value="PDZ"/>
</dbReference>
<sequence length="344" mass="37489">MILSVISFLFIILICVIVHEFGHYLTALWCGVKVHEFSFGMGPVLWQRQGRKNKWSVRAFPVGGFVRLAGMGEENEGESLLPGESFQEKPAWKRLIVLAAGAFNNILLVVVLATVLLMSRGVMDLSVSEVGALMPGFPAAEAGLRRGDVIERVGGVDVRDWEEMTRAIRSQAAGQEKLELTVRRGPRQLTLTMGTKAEKAGEPPLIGIQPAIRKLPLSRALRGSIAWTFHMSLAMLQGLKEMLVHPAKVDVSGPVGIAAMAGQAASAGFFSLLSFLAVISLNLGIINLLPFPALDGGHILFVLVEMITGRNMSLELEGKIHFIGFIILFALIIVVTWQDILKLF</sequence>
<dbReference type="CDD" id="cd06163">
    <property type="entry name" value="S2P-M50_PDZ_RseP-like"/>
    <property type="match status" value="1"/>
</dbReference>
<dbReference type="PANTHER" id="PTHR42837">
    <property type="entry name" value="REGULATOR OF SIGMA-E PROTEASE RSEP"/>
    <property type="match status" value="1"/>
</dbReference>
<keyword evidence="6 11" id="KW-0378">Hydrolase</keyword>
<evidence type="ECO:0000256" key="9">
    <source>
        <dbReference type="ARBA" id="ARBA00023049"/>
    </source>
</evidence>
<keyword evidence="8 11" id="KW-1133">Transmembrane helix</keyword>
<name>A0A6L5YE39_9BACT</name>
<dbReference type="NCBIfam" id="TIGR00054">
    <property type="entry name" value="RIP metalloprotease RseP"/>
    <property type="match status" value="1"/>
</dbReference>
<evidence type="ECO:0000256" key="3">
    <source>
        <dbReference type="ARBA" id="ARBA00007931"/>
    </source>
</evidence>
<evidence type="ECO:0000256" key="8">
    <source>
        <dbReference type="ARBA" id="ARBA00022989"/>
    </source>
</evidence>
<feature type="transmembrane region" description="Helical" evidence="11">
    <location>
        <begin position="320"/>
        <end position="338"/>
    </location>
</feature>
<evidence type="ECO:0000256" key="7">
    <source>
        <dbReference type="ARBA" id="ARBA00022833"/>
    </source>
</evidence>
<dbReference type="InterPro" id="IPR008915">
    <property type="entry name" value="Peptidase_M50"/>
</dbReference>
<dbReference type="GO" id="GO:0046872">
    <property type="term" value="F:metal ion binding"/>
    <property type="evidence" value="ECO:0007669"/>
    <property type="project" value="UniProtKB-KW"/>
</dbReference>
<feature type="transmembrane region" description="Helical" evidence="11">
    <location>
        <begin position="6"/>
        <end position="32"/>
    </location>
</feature>
<organism evidence="13 14">
    <name type="scientific">Pyramidobacter porci</name>
    <dbReference type="NCBI Taxonomy" id="2605789"/>
    <lineage>
        <taxon>Bacteria</taxon>
        <taxon>Thermotogati</taxon>
        <taxon>Synergistota</taxon>
        <taxon>Synergistia</taxon>
        <taxon>Synergistales</taxon>
        <taxon>Dethiosulfovibrionaceae</taxon>
        <taxon>Pyramidobacter</taxon>
    </lineage>
</organism>
<keyword evidence="4 13" id="KW-0645">Protease</keyword>
<dbReference type="Pfam" id="PF17820">
    <property type="entry name" value="PDZ_6"/>
    <property type="match status" value="1"/>
</dbReference>
<keyword evidence="11" id="KW-0479">Metal-binding</keyword>
<feature type="domain" description="PDZ" evidence="12">
    <location>
        <begin position="121"/>
        <end position="186"/>
    </location>
</feature>
<dbReference type="InterPro" id="IPR041489">
    <property type="entry name" value="PDZ_6"/>
</dbReference>
<evidence type="ECO:0000259" key="12">
    <source>
        <dbReference type="SMART" id="SM00228"/>
    </source>
</evidence>
<keyword evidence="14" id="KW-1185">Reference proteome</keyword>
<evidence type="ECO:0000256" key="10">
    <source>
        <dbReference type="ARBA" id="ARBA00023136"/>
    </source>
</evidence>
<keyword evidence="9 11" id="KW-0482">Metalloprotease</keyword>
<feature type="transmembrane region" description="Helical" evidence="11">
    <location>
        <begin position="95"/>
        <end position="118"/>
    </location>
</feature>
<evidence type="ECO:0000313" key="14">
    <source>
        <dbReference type="Proteomes" id="UP000473699"/>
    </source>
</evidence>
<reference evidence="13 14" key="1">
    <citation type="submission" date="2019-08" db="EMBL/GenBank/DDBJ databases">
        <title>In-depth cultivation of the pig gut microbiome towards novel bacterial diversity and tailored functional studies.</title>
        <authorList>
            <person name="Wylensek D."/>
            <person name="Hitch T.C.A."/>
            <person name="Clavel T."/>
        </authorList>
    </citation>
    <scope>NUCLEOTIDE SEQUENCE [LARGE SCALE GENOMIC DNA]</scope>
    <source>
        <strain evidence="13 14">SM-530-WT-4B</strain>
    </source>
</reference>
<dbReference type="GO" id="GO:0006508">
    <property type="term" value="P:proteolysis"/>
    <property type="evidence" value="ECO:0007669"/>
    <property type="project" value="UniProtKB-KW"/>
</dbReference>
<dbReference type="EC" id="3.4.24.-" evidence="11"/>
<dbReference type="Proteomes" id="UP000473699">
    <property type="component" value="Unassembled WGS sequence"/>
</dbReference>
<dbReference type="PANTHER" id="PTHR42837:SF2">
    <property type="entry name" value="MEMBRANE METALLOPROTEASE ARASP2, CHLOROPLASTIC-RELATED"/>
    <property type="match status" value="1"/>
</dbReference>
<evidence type="ECO:0000313" key="13">
    <source>
        <dbReference type="EMBL" id="MST56420.1"/>
    </source>
</evidence>
<dbReference type="GO" id="GO:0004222">
    <property type="term" value="F:metalloendopeptidase activity"/>
    <property type="evidence" value="ECO:0007669"/>
    <property type="project" value="InterPro"/>
</dbReference>
<keyword evidence="10 11" id="KW-0472">Membrane</keyword>
<evidence type="ECO:0000256" key="2">
    <source>
        <dbReference type="ARBA" id="ARBA00004141"/>
    </source>
</evidence>
<accession>A0A6L5YE39</accession>
<evidence type="ECO:0000256" key="1">
    <source>
        <dbReference type="ARBA" id="ARBA00001947"/>
    </source>
</evidence>